<dbReference type="PANTHER" id="PTHR31025">
    <property type="entry name" value="SI:CH211-196P9.1-RELATED"/>
    <property type="match status" value="1"/>
</dbReference>
<dbReference type="Proteomes" id="UP001187315">
    <property type="component" value="Unassembled WGS sequence"/>
</dbReference>
<evidence type="ECO:0000313" key="2">
    <source>
        <dbReference type="Proteomes" id="UP001187315"/>
    </source>
</evidence>
<accession>A0AA88N2S8</accession>
<protein>
    <submittedName>
        <fullName evidence="1">Uncharacterized protein</fullName>
    </submittedName>
</protein>
<dbReference type="AlphaFoldDB" id="A0AA88N2S8"/>
<keyword evidence="2" id="KW-1185">Reference proteome</keyword>
<proteinExistence type="predicted"/>
<comment type="caution">
    <text evidence="1">The sequence shown here is derived from an EMBL/GenBank/DDBJ whole genome shotgun (WGS) entry which is preliminary data.</text>
</comment>
<organism evidence="1 2">
    <name type="scientific">Tachysurus vachellii</name>
    <name type="common">Darkbarbel catfish</name>
    <name type="synonym">Pelteobagrus vachellii</name>
    <dbReference type="NCBI Taxonomy" id="175792"/>
    <lineage>
        <taxon>Eukaryota</taxon>
        <taxon>Metazoa</taxon>
        <taxon>Chordata</taxon>
        <taxon>Craniata</taxon>
        <taxon>Vertebrata</taxon>
        <taxon>Euteleostomi</taxon>
        <taxon>Actinopterygii</taxon>
        <taxon>Neopterygii</taxon>
        <taxon>Teleostei</taxon>
        <taxon>Ostariophysi</taxon>
        <taxon>Siluriformes</taxon>
        <taxon>Bagridae</taxon>
        <taxon>Tachysurus</taxon>
    </lineage>
</organism>
<dbReference type="EMBL" id="JAVHJS010000008">
    <property type="protein sequence ID" value="KAK2850300.1"/>
    <property type="molecule type" value="Genomic_DNA"/>
</dbReference>
<sequence>MLMDKTLSIRRHEVIKEPLISDFKIRWPALFKTEEKICAEFERITTIPLASTFFSKLDGYSGKLMKIFANRGGVIGQKIKHLLVPTIQCVIKALCAYLNEEPTRLFQQCFDTDNATAQEAIQETVMGIYITRLEGAEMEDSLGDVGVVLEGHKVLQNLCSVPYAAAMLMGLIYGLNLSYPPELRYTFEALQKLILELDGNKLSNKVQTLKSKLLCV</sequence>
<evidence type="ECO:0000313" key="1">
    <source>
        <dbReference type="EMBL" id="KAK2850300.1"/>
    </source>
</evidence>
<name>A0AA88N2S8_TACVA</name>
<dbReference type="PANTHER" id="PTHR31025:SF27">
    <property type="entry name" value="SI:CH211-193K19.2-RELATED"/>
    <property type="match status" value="1"/>
</dbReference>
<reference evidence="1" key="1">
    <citation type="submission" date="2023-08" db="EMBL/GenBank/DDBJ databases">
        <title>Pelteobagrus vachellii genome.</title>
        <authorList>
            <person name="Liu H."/>
        </authorList>
    </citation>
    <scope>NUCLEOTIDE SEQUENCE</scope>
    <source>
        <strain evidence="1">PRFRI_2022a</strain>
        <tissue evidence="1">Muscle</tissue>
    </source>
</reference>
<gene>
    <name evidence="1" type="ORF">Q7C36_009083</name>
</gene>